<dbReference type="PANTHER" id="PTHR40661">
    <property type="match status" value="1"/>
</dbReference>
<evidence type="ECO:0000313" key="5">
    <source>
        <dbReference type="EMBL" id="SUZ76192.1"/>
    </source>
</evidence>
<keyword evidence="2" id="KW-0238">DNA-binding</keyword>
<proteinExistence type="predicted"/>
<evidence type="ECO:0000256" key="2">
    <source>
        <dbReference type="ARBA" id="ARBA00023125"/>
    </source>
</evidence>
<dbReference type="EMBL" id="UINC01001269">
    <property type="protein sequence ID" value="SUZ76192.1"/>
    <property type="molecule type" value="Genomic_DNA"/>
</dbReference>
<gene>
    <name evidence="5" type="ORF">METZ01_LOCUS29046</name>
</gene>
<dbReference type="Pfam" id="PF01381">
    <property type="entry name" value="HTH_3"/>
    <property type="match status" value="1"/>
</dbReference>
<evidence type="ECO:0000256" key="3">
    <source>
        <dbReference type="ARBA" id="ARBA00023163"/>
    </source>
</evidence>
<keyword evidence="1" id="KW-0805">Transcription regulation</keyword>
<dbReference type="AlphaFoldDB" id="A0A381QA39"/>
<sequence length="116" mass="13459">MEKFTNRLLEILESKNLSASQFAEKIGVQRSSVSHVLSKRNKPSLDFIIKISKTFEDISLDWLINGDNNYNSVEIIKETDSSTSISKEIKNVDLTEKELEKIVFFYTDKSYKIYKN</sequence>
<dbReference type="CDD" id="cd00093">
    <property type="entry name" value="HTH_XRE"/>
    <property type="match status" value="1"/>
</dbReference>
<dbReference type="GO" id="GO:0003677">
    <property type="term" value="F:DNA binding"/>
    <property type="evidence" value="ECO:0007669"/>
    <property type="project" value="UniProtKB-KW"/>
</dbReference>
<dbReference type="SMART" id="SM00530">
    <property type="entry name" value="HTH_XRE"/>
    <property type="match status" value="1"/>
</dbReference>
<dbReference type="SUPFAM" id="SSF47413">
    <property type="entry name" value="lambda repressor-like DNA-binding domains"/>
    <property type="match status" value="1"/>
</dbReference>
<feature type="domain" description="HTH cro/C1-type" evidence="4">
    <location>
        <begin position="8"/>
        <end position="63"/>
    </location>
</feature>
<dbReference type="Gene3D" id="1.10.260.40">
    <property type="entry name" value="lambda repressor-like DNA-binding domains"/>
    <property type="match status" value="1"/>
</dbReference>
<evidence type="ECO:0000259" key="4">
    <source>
        <dbReference type="PROSITE" id="PS50943"/>
    </source>
</evidence>
<dbReference type="PANTHER" id="PTHR40661:SF3">
    <property type="entry name" value="FELS-1 PROPHAGE TRANSCRIPTIONAL REGULATOR"/>
    <property type="match status" value="1"/>
</dbReference>
<evidence type="ECO:0000256" key="1">
    <source>
        <dbReference type="ARBA" id="ARBA00023015"/>
    </source>
</evidence>
<dbReference type="InterPro" id="IPR010982">
    <property type="entry name" value="Lambda_DNA-bd_dom_sf"/>
</dbReference>
<accession>A0A381QA39</accession>
<reference evidence="5" key="1">
    <citation type="submission" date="2018-05" db="EMBL/GenBank/DDBJ databases">
        <authorList>
            <person name="Lanie J.A."/>
            <person name="Ng W.-L."/>
            <person name="Kazmierczak K.M."/>
            <person name="Andrzejewski T.M."/>
            <person name="Davidsen T.M."/>
            <person name="Wayne K.J."/>
            <person name="Tettelin H."/>
            <person name="Glass J.I."/>
            <person name="Rusch D."/>
            <person name="Podicherti R."/>
            <person name="Tsui H.-C.T."/>
            <person name="Winkler M.E."/>
        </authorList>
    </citation>
    <scope>NUCLEOTIDE SEQUENCE</scope>
</reference>
<protein>
    <recommendedName>
        <fullName evidence="4">HTH cro/C1-type domain-containing protein</fullName>
    </recommendedName>
</protein>
<dbReference type="InterPro" id="IPR001387">
    <property type="entry name" value="Cro/C1-type_HTH"/>
</dbReference>
<dbReference type="PROSITE" id="PS50943">
    <property type="entry name" value="HTH_CROC1"/>
    <property type="match status" value="1"/>
</dbReference>
<name>A0A381QA39_9ZZZZ</name>
<keyword evidence="3" id="KW-0804">Transcription</keyword>
<organism evidence="5">
    <name type="scientific">marine metagenome</name>
    <dbReference type="NCBI Taxonomy" id="408172"/>
    <lineage>
        <taxon>unclassified sequences</taxon>
        <taxon>metagenomes</taxon>
        <taxon>ecological metagenomes</taxon>
    </lineage>
</organism>